<dbReference type="Proteomes" id="UP000221250">
    <property type="component" value="Segment"/>
</dbReference>
<evidence type="ECO:0000313" key="2">
    <source>
        <dbReference type="Proteomes" id="UP000221250"/>
    </source>
</evidence>
<reference evidence="1 2" key="1">
    <citation type="submission" date="2017-01" db="EMBL/GenBank/DDBJ databases">
        <authorList>
            <person name="Mah S.A."/>
            <person name="Swanson W.J."/>
            <person name="Moy G.W."/>
            <person name="Vacquier V.D."/>
        </authorList>
    </citation>
    <scope>NUCLEOTIDE SEQUENCE [LARGE SCALE GENOMIC DNA]</scope>
</reference>
<accession>A0A1S6L3Q9</accession>
<evidence type="ECO:0000313" key="1">
    <source>
        <dbReference type="EMBL" id="AQT28813.1"/>
    </source>
</evidence>
<keyword evidence="2" id="KW-1185">Reference proteome</keyword>
<proteinExistence type="predicted"/>
<organism evidence="1 2">
    <name type="scientific">Erwinia phage vB_EamM_Yoloswag</name>
    <dbReference type="NCBI Taxonomy" id="1958956"/>
    <lineage>
        <taxon>Viruses</taxon>
        <taxon>Duplodnaviria</taxon>
        <taxon>Heunggongvirae</taxon>
        <taxon>Uroviricota</taxon>
        <taxon>Caudoviricetes</taxon>
        <taxon>Yoloswagvirus</taxon>
        <taxon>Yoloswagvirus yoloswag</taxon>
    </lineage>
</organism>
<protein>
    <submittedName>
        <fullName evidence="1">Uncharacterized protein</fullName>
    </submittedName>
</protein>
<dbReference type="EMBL" id="KY448244">
    <property type="protein sequence ID" value="AQT28813.1"/>
    <property type="molecule type" value="Genomic_DNA"/>
</dbReference>
<gene>
    <name evidence="1" type="ORF">YOLOSWAG_333</name>
</gene>
<sequence>MHCKLPEVNSDIVINSDLERGAFALFSRKDLDDEYKRALLYIVYKTVAQQSSAMQVKRLLYVISQNYALNREDIKGAISALRCSTAFNALSIFTARGDENQLCRAQQSPEINSWLQAVESTYPHISRMVQ</sequence>
<name>A0A1S6L3Q9_9CAUD</name>